<feature type="non-terminal residue" evidence="1">
    <location>
        <position position="55"/>
    </location>
</feature>
<dbReference type="HOGENOM" id="CLU_3037767_0_0_1"/>
<sequence>MFALFLPCSQLRRQGVQLFLQEEKKRGWIFLIIYKTHFMPKSTKLSIRRDRRKKK</sequence>
<proteinExistence type="evidence at transcript level"/>
<reference evidence="1" key="1">
    <citation type="submission" date="2007-11" db="EMBL/GenBank/DDBJ databases">
        <authorList>
            <consortium name="NIH - Xenopus Gene Collection (XGC) project"/>
        </authorList>
    </citation>
    <scope>NUCLEOTIDE SEQUENCE [LARGE SCALE MRNA]</scope>
    <source>
        <strain evidence="1">N6</strain>
        <tissue evidence="1">Kidney</tissue>
    </source>
</reference>
<evidence type="ECO:0000313" key="1">
    <source>
        <dbReference type="EMBL" id="AAI55500.1"/>
    </source>
</evidence>
<protein>
    <submittedName>
        <fullName evidence="1">LOC100135153 protein</fullName>
    </submittedName>
</protein>
<gene>
    <name evidence="1" type="primary">LOC100135153</name>
</gene>
<organism evidence="1">
    <name type="scientific">Xenopus tropicalis</name>
    <name type="common">Western clawed frog</name>
    <name type="synonym">Silurana tropicalis</name>
    <dbReference type="NCBI Taxonomy" id="8364"/>
    <lineage>
        <taxon>Eukaryota</taxon>
        <taxon>Metazoa</taxon>
        <taxon>Chordata</taxon>
        <taxon>Craniata</taxon>
        <taxon>Vertebrata</taxon>
        <taxon>Euteleostomi</taxon>
        <taxon>Amphibia</taxon>
        <taxon>Batrachia</taxon>
        <taxon>Anura</taxon>
        <taxon>Pipoidea</taxon>
        <taxon>Pipidae</taxon>
        <taxon>Xenopodinae</taxon>
        <taxon>Xenopus</taxon>
        <taxon>Silurana</taxon>
    </lineage>
</organism>
<dbReference type="EMBL" id="BC155499">
    <property type="protein sequence ID" value="AAI55500.1"/>
    <property type="molecule type" value="mRNA"/>
</dbReference>
<accession>A9UL50</accession>
<name>A9UL50_XENTR</name>
<dbReference type="AlphaFoldDB" id="A9UL50"/>